<comment type="caution">
    <text evidence="2">The sequence shown here is derived from an EMBL/GenBank/DDBJ whole genome shotgun (WGS) entry which is preliminary data.</text>
</comment>
<proteinExistence type="predicted"/>
<keyword evidence="3" id="KW-1185">Reference proteome</keyword>
<organism evidence="2 3">
    <name type="scientific">Paenibacillus germinis</name>
    <dbReference type="NCBI Taxonomy" id="2654979"/>
    <lineage>
        <taxon>Bacteria</taxon>
        <taxon>Bacillati</taxon>
        <taxon>Bacillota</taxon>
        <taxon>Bacilli</taxon>
        <taxon>Bacillales</taxon>
        <taxon>Paenibacillaceae</taxon>
        <taxon>Paenibacillus</taxon>
    </lineage>
</organism>
<dbReference type="CDD" id="cd05289">
    <property type="entry name" value="MDR_like_2"/>
    <property type="match status" value="1"/>
</dbReference>
<sequence>MKTSKMQAIRVHQYGGVEELQLESIECPRPGDNEVLIKVHAAGVLPIDWKQRQGIFKHLRPMQFPYIPGSAIAGIIEDVGKYVTKFQIGQEVFGRSSTGAYAEYITTDIERLAIKPPELSFAEAASISGGATTAWQALFVNGNIQKGQRVLIHGAAGGVGSFAVQLAVWQGAQVIGTCSAANVEMVKALGASEVIDYTSCRFEDIVKEVDMVLDTVGGDTLERSYAVVKRGGVLLSFAGQISPEKARELGIRAEFSNTLLSADAMQEIAQVMADGHVKAIISHSYPLHAARDAHIQSQTGHGRGRIVLEIQRSL</sequence>
<dbReference type="SUPFAM" id="SSF51735">
    <property type="entry name" value="NAD(P)-binding Rossmann-fold domains"/>
    <property type="match status" value="1"/>
</dbReference>
<evidence type="ECO:0000313" key="2">
    <source>
        <dbReference type="EMBL" id="NOU89484.1"/>
    </source>
</evidence>
<dbReference type="InterPro" id="IPR050700">
    <property type="entry name" value="YIM1/Zinc_Alcohol_DH_Fams"/>
</dbReference>
<dbReference type="InterPro" id="IPR036291">
    <property type="entry name" value="NAD(P)-bd_dom_sf"/>
</dbReference>
<dbReference type="Gene3D" id="3.40.50.720">
    <property type="entry name" value="NAD(P)-binding Rossmann-like Domain"/>
    <property type="match status" value="1"/>
</dbReference>
<dbReference type="SMART" id="SM00829">
    <property type="entry name" value="PKS_ER"/>
    <property type="match status" value="1"/>
</dbReference>
<feature type="domain" description="Enoyl reductase (ER)" evidence="1">
    <location>
        <begin position="15"/>
        <end position="308"/>
    </location>
</feature>
<evidence type="ECO:0000259" key="1">
    <source>
        <dbReference type="SMART" id="SM00829"/>
    </source>
</evidence>
<dbReference type="PANTHER" id="PTHR11695:SF294">
    <property type="entry name" value="RETICULON-4-INTERACTING PROTEIN 1, MITOCHONDRIAL"/>
    <property type="match status" value="1"/>
</dbReference>
<accession>A0ABX1ZAR3</accession>
<dbReference type="PANTHER" id="PTHR11695">
    <property type="entry name" value="ALCOHOL DEHYDROGENASE RELATED"/>
    <property type="match status" value="1"/>
</dbReference>
<dbReference type="InterPro" id="IPR011032">
    <property type="entry name" value="GroES-like_sf"/>
</dbReference>
<protein>
    <submittedName>
        <fullName evidence="2">Zinc-binding dehydrogenase</fullName>
    </submittedName>
</protein>
<dbReference type="InterPro" id="IPR013154">
    <property type="entry name" value="ADH-like_N"/>
</dbReference>
<dbReference type="EMBL" id="WHOC01000149">
    <property type="protein sequence ID" value="NOU89484.1"/>
    <property type="molecule type" value="Genomic_DNA"/>
</dbReference>
<dbReference type="SUPFAM" id="SSF50129">
    <property type="entry name" value="GroES-like"/>
    <property type="match status" value="1"/>
</dbReference>
<dbReference type="Pfam" id="PF13602">
    <property type="entry name" value="ADH_zinc_N_2"/>
    <property type="match status" value="1"/>
</dbReference>
<reference evidence="2 3" key="1">
    <citation type="submission" date="2019-10" db="EMBL/GenBank/DDBJ databases">
        <title>Description of Paenibacillus choica sp. nov.</title>
        <authorList>
            <person name="Carlier A."/>
            <person name="Qi S."/>
        </authorList>
    </citation>
    <scope>NUCLEOTIDE SEQUENCE [LARGE SCALE GENOMIC DNA]</scope>
    <source>
        <strain evidence="2 3">LMG 31460</strain>
    </source>
</reference>
<dbReference type="RefSeq" id="WP_171692404.1">
    <property type="nucleotide sequence ID" value="NZ_WHOC01000149.1"/>
</dbReference>
<evidence type="ECO:0000313" key="3">
    <source>
        <dbReference type="Proteomes" id="UP000658690"/>
    </source>
</evidence>
<gene>
    <name evidence="2" type="ORF">GC102_27610</name>
</gene>
<dbReference type="Gene3D" id="3.90.180.10">
    <property type="entry name" value="Medium-chain alcohol dehydrogenases, catalytic domain"/>
    <property type="match status" value="1"/>
</dbReference>
<dbReference type="Proteomes" id="UP000658690">
    <property type="component" value="Unassembled WGS sequence"/>
</dbReference>
<dbReference type="InterPro" id="IPR020843">
    <property type="entry name" value="ER"/>
</dbReference>
<name>A0ABX1ZAR3_9BACL</name>
<dbReference type="Pfam" id="PF08240">
    <property type="entry name" value="ADH_N"/>
    <property type="match status" value="1"/>
</dbReference>